<evidence type="ECO:0000256" key="1">
    <source>
        <dbReference type="SAM" id="MobiDB-lite"/>
    </source>
</evidence>
<feature type="transmembrane region" description="Helical" evidence="2">
    <location>
        <begin position="7"/>
        <end position="26"/>
    </location>
</feature>
<proteinExistence type="predicted"/>
<dbReference type="STRING" id="298654.FraEuI1c_3122"/>
<dbReference type="EMBL" id="CP002299">
    <property type="protein sequence ID" value="ADP81142.1"/>
    <property type="molecule type" value="Genomic_DNA"/>
</dbReference>
<dbReference type="RefSeq" id="WP_013424260.1">
    <property type="nucleotide sequence ID" value="NC_014666.1"/>
</dbReference>
<dbReference type="KEGG" id="fri:FraEuI1c_3122"/>
<dbReference type="HOGENOM" id="CLU_1304295_0_0_11"/>
<feature type="transmembrane region" description="Helical" evidence="2">
    <location>
        <begin position="158"/>
        <end position="177"/>
    </location>
</feature>
<evidence type="ECO:0000256" key="2">
    <source>
        <dbReference type="SAM" id="Phobius"/>
    </source>
</evidence>
<protein>
    <submittedName>
        <fullName evidence="3">Uncharacterized protein</fullName>
    </submittedName>
</protein>
<feature type="transmembrane region" description="Helical" evidence="2">
    <location>
        <begin position="46"/>
        <end position="65"/>
    </location>
</feature>
<gene>
    <name evidence="3" type="ordered locus">FraEuI1c_3122</name>
</gene>
<dbReference type="Proteomes" id="UP000002484">
    <property type="component" value="Chromosome"/>
</dbReference>
<feature type="compositionally biased region" description="Pro residues" evidence="1">
    <location>
        <begin position="208"/>
        <end position="230"/>
    </location>
</feature>
<organism evidence="3 4">
    <name type="scientific">Pseudofrankia inefficax (strain DSM 45817 / CECT 9037 / DDB 130130 / EuI1c)</name>
    <name type="common">Frankia inefficax</name>
    <dbReference type="NCBI Taxonomy" id="298654"/>
    <lineage>
        <taxon>Bacteria</taxon>
        <taxon>Bacillati</taxon>
        <taxon>Actinomycetota</taxon>
        <taxon>Actinomycetes</taxon>
        <taxon>Frankiales</taxon>
        <taxon>Frankiaceae</taxon>
        <taxon>Pseudofrankia</taxon>
    </lineage>
</organism>
<evidence type="ECO:0000313" key="4">
    <source>
        <dbReference type="Proteomes" id="UP000002484"/>
    </source>
</evidence>
<dbReference type="AlphaFoldDB" id="E3JD03"/>
<evidence type="ECO:0000313" key="3">
    <source>
        <dbReference type="EMBL" id="ADP81142.1"/>
    </source>
</evidence>
<dbReference type="InParanoid" id="E3JD03"/>
<sequence length="230" mass="24659">MNLSLGVFDIFAYSVPGSLYLALLLYVLDRESWVDLGQVGDLNSTVLVGGGILASYLLGHLTYAPRRFLGRRMPRWLRPGGGTRQEFLDRFPVARSMAFVQVDPAIIFAAIEVKAPDSAGEISRLRASGIALRNAGFALLLAAGVATVELVADWNRGLPAFCLAVFLVGFVGATRAGHELSRWAALKTLEVAFWLPDIEAELAARSPVTPPPPPRPAPPPPRPAPPGAPQ</sequence>
<accession>E3JD03</accession>
<feature type="region of interest" description="Disordered" evidence="1">
    <location>
        <begin position="204"/>
        <end position="230"/>
    </location>
</feature>
<keyword evidence="2" id="KW-0472">Membrane</keyword>
<keyword evidence="4" id="KW-1185">Reference proteome</keyword>
<keyword evidence="2" id="KW-1133">Transmembrane helix</keyword>
<feature type="transmembrane region" description="Helical" evidence="2">
    <location>
        <begin position="131"/>
        <end position="152"/>
    </location>
</feature>
<reference evidence="3 4" key="1">
    <citation type="submission" date="2010-10" db="EMBL/GenBank/DDBJ databases">
        <title>Complete sequence of Frankia sp. EuI1c.</title>
        <authorList>
            <consortium name="US DOE Joint Genome Institute"/>
            <person name="Lucas S."/>
            <person name="Copeland A."/>
            <person name="Lapidus A."/>
            <person name="Cheng J.-F."/>
            <person name="Bruce D."/>
            <person name="Goodwin L."/>
            <person name="Pitluck S."/>
            <person name="Chertkov O."/>
            <person name="Detter J.C."/>
            <person name="Han C."/>
            <person name="Tapia R."/>
            <person name="Land M."/>
            <person name="Hauser L."/>
            <person name="Jeffries C."/>
            <person name="Kyrpides N."/>
            <person name="Ivanova N."/>
            <person name="Mikhailova N."/>
            <person name="Beauchemin N."/>
            <person name="Sen A."/>
            <person name="Sur S.A."/>
            <person name="Gtari M."/>
            <person name="Wall L."/>
            <person name="Tisa L."/>
            <person name="Woyke T."/>
        </authorList>
    </citation>
    <scope>NUCLEOTIDE SEQUENCE [LARGE SCALE GENOMIC DNA]</scope>
    <source>
        <strain evidence="4">DSM 45817 / CECT 9037 / EuI1c</strain>
    </source>
</reference>
<dbReference type="OrthoDB" id="3621416at2"/>
<name>E3JD03_PSEI1</name>
<keyword evidence="2" id="KW-0812">Transmembrane</keyword>